<reference evidence="3" key="2">
    <citation type="submission" date="2019-07" db="EMBL/GenBank/DDBJ databases">
        <authorList>
            <person name="Whitman W."/>
            <person name="Huntemann M."/>
            <person name="Clum A."/>
            <person name="Pillay M."/>
            <person name="Palaniappan K."/>
            <person name="Varghese N."/>
            <person name="Mikhailova N."/>
            <person name="Stamatis D."/>
            <person name="Reddy T."/>
            <person name="Daum C."/>
            <person name="Shapiro N."/>
            <person name="Ivanova N."/>
            <person name="Kyrpides N."/>
            <person name="Woyke T."/>
        </authorList>
    </citation>
    <scope>NUCLEOTIDE SEQUENCE</scope>
    <source>
        <strain evidence="3">CGMCC 1.10685</strain>
    </source>
</reference>
<dbReference type="InterPro" id="IPR029016">
    <property type="entry name" value="GAF-like_dom_sf"/>
</dbReference>
<accession>A0A562PNX3</accession>
<sequence>MANDTSLALQALHQGLAEAGNDLQQLTSLAARFVDAEACSLMQADGADDGVIRMSVCASHGPLAAAALTASVAHGEGLAGQVLASGLPLVIADIATSPYAHLARRSTGGLIVVPVPIDGRIAGTLNASAGAGAAFPGPLALPTLQLIALFAGKAMQAAQLQGVLASRFAQLALLRDAPASATTYRHPGRLARVLAKSFYREMVRAGFASGQIVQAATEIISELNSQLTRAKADAREEKE</sequence>
<dbReference type="SUPFAM" id="SSF55781">
    <property type="entry name" value="GAF domain-like"/>
    <property type="match status" value="1"/>
</dbReference>
<dbReference type="Proteomes" id="UP000315112">
    <property type="component" value="Unassembled WGS sequence"/>
</dbReference>
<evidence type="ECO:0000313" key="2">
    <source>
        <dbReference type="EMBL" id="QGZ40587.1"/>
    </source>
</evidence>
<feature type="domain" description="GAF" evidence="1">
    <location>
        <begin position="18"/>
        <end position="165"/>
    </location>
</feature>
<organism evidence="3 4">
    <name type="scientific">Pseudoduganella flava</name>
    <dbReference type="NCBI Taxonomy" id="871742"/>
    <lineage>
        <taxon>Bacteria</taxon>
        <taxon>Pseudomonadati</taxon>
        <taxon>Pseudomonadota</taxon>
        <taxon>Betaproteobacteria</taxon>
        <taxon>Burkholderiales</taxon>
        <taxon>Oxalobacteraceae</taxon>
        <taxon>Telluria group</taxon>
        <taxon>Pseudoduganella</taxon>
    </lineage>
</organism>
<evidence type="ECO:0000313" key="4">
    <source>
        <dbReference type="Proteomes" id="UP000315112"/>
    </source>
</evidence>
<dbReference type="Proteomes" id="UP000437862">
    <property type="component" value="Chromosome"/>
</dbReference>
<dbReference type="EMBL" id="CP046904">
    <property type="protein sequence ID" value="QGZ40587.1"/>
    <property type="molecule type" value="Genomic_DNA"/>
</dbReference>
<gene>
    <name evidence="2" type="ORF">GO485_16985</name>
    <name evidence="3" type="ORF">IP92_03466</name>
</gene>
<dbReference type="OrthoDB" id="6116130at2"/>
<dbReference type="AlphaFoldDB" id="A0A562PNX3"/>
<proteinExistence type="predicted"/>
<dbReference type="Gene3D" id="3.30.450.40">
    <property type="match status" value="1"/>
</dbReference>
<evidence type="ECO:0000313" key="3">
    <source>
        <dbReference type="EMBL" id="TWI46033.1"/>
    </source>
</evidence>
<evidence type="ECO:0000313" key="5">
    <source>
        <dbReference type="Proteomes" id="UP000437862"/>
    </source>
</evidence>
<dbReference type="RefSeq" id="WP_145877222.1">
    <property type="nucleotide sequence ID" value="NZ_CP046904.1"/>
</dbReference>
<evidence type="ECO:0000259" key="1">
    <source>
        <dbReference type="SMART" id="SM00065"/>
    </source>
</evidence>
<protein>
    <submittedName>
        <fullName evidence="3">GAF domain-containing protein</fullName>
    </submittedName>
</protein>
<reference evidence="2 5" key="3">
    <citation type="submission" date="2019-12" db="EMBL/GenBank/DDBJ databases">
        <title>Draft Genome Sequences of Six Type Strains of the Genus Massilia.</title>
        <authorList>
            <person name="Miess H."/>
            <person name="Frediansyah A."/>
            <person name="Goeker M."/>
            <person name="Gross H."/>
        </authorList>
    </citation>
    <scope>NUCLEOTIDE SEQUENCE [LARGE SCALE GENOMIC DNA]</scope>
    <source>
        <strain evidence="2 5">DSM 26639</strain>
    </source>
</reference>
<keyword evidence="5" id="KW-1185">Reference proteome</keyword>
<dbReference type="InterPro" id="IPR003018">
    <property type="entry name" value="GAF"/>
</dbReference>
<dbReference type="EMBL" id="VLKW01000006">
    <property type="protein sequence ID" value="TWI46033.1"/>
    <property type="molecule type" value="Genomic_DNA"/>
</dbReference>
<name>A0A562PNX3_9BURK</name>
<dbReference type="SMART" id="SM00065">
    <property type="entry name" value="GAF"/>
    <property type="match status" value="1"/>
</dbReference>
<reference evidence="3 4" key="1">
    <citation type="journal article" date="2015" name="Stand. Genomic Sci.">
        <title>Genomic Encyclopedia of Bacterial and Archaeal Type Strains, Phase III: the genomes of soil and plant-associated and newly described type strains.</title>
        <authorList>
            <person name="Whitman W.B."/>
            <person name="Woyke T."/>
            <person name="Klenk H.P."/>
            <person name="Zhou Y."/>
            <person name="Lilburn T.G."/>
            <person name="Beck B.J."/>
            <person name="De Vos P."/>
            <person name="Vandamme P."/>
            <person name="Eisen J.A."/>
            <person name="Garrity G."/>
            <person name="Hugenholtz P."/>
            <person name="Kyrpides N.C."/>
        </authorList>
    </citation>
    <scope>NUCLEOTIDE SEQUENCE [LARGE SCALE GENOMIC DNA]</scope>
    <source>
        <strain evidence="3 4">CGMCC 1.10685</strain>
    </source>
</reference>
<dbReference type="Pfam" id="PF13185">
    <property type="entry name" value="GAF_2"/>
    <property type="match status" value="1"/>
</dbReference>